<sequence length="103" mass="11754">MNPLATFADTGIRCQKPKKNTKSLPLIFIPWIPFANSSFHRIYFVNKARYSSSGKLSEVLMGADDRRMKFWLALLSLVRVSTASSSFFPSLRLHYPMLLCLLP</sequence>
<dbReference type="Proteomes" id="UP000054477">
    <property type="component" value="Unassembled WGS sequence"/>
</dbReference>
<keyword evidence="2" id="KW-1185">Reference proteome</keyword>
<gene>
    <name evidence="1" type="ORF">K443DRAFT_173002</name>
</gene>
<name>A0A0C9WNX8_9AGAR</name>
<dbReference type="HOGENOM" id="CLU_2264174_0_0_1"/>
<evidence type="ECO:0000313" key="2">
    <source>
        <dbReference type="Proteomes" id="UP000054477"/>
    </source>
</evidence>
<protein>
    <submittedName>
        <fullName evidence="1">Uncharacterized protein</fullName>
    </submittedName>
</protein>
<organism evidence="1 2">
    <name type="scientific">Laccaria amethystina LaAM-08-1</name>
    <dbReference type="NCBI Taxonomy" id="1095629"/>
    <lineage>
        <taxon>Eukaryota</taxon>
        <taxon>Fungi</taxon>
        <taxon>Dikarya</taxon>
        <taxon>Basidiomycota</taxon>
        <taxon>Agaricomycotina</taxon>
        <taxon>Agaricomycetes</taxon>
        <taxon>Agaricomycetidae</taxon>
        <taxon>Agaricales</taxon>
        <taxon>Agaricineae</taxon>
        <taxon>Hydnangiaceae</taxon>
        <taxon>Laccaria</taxon>
    </lineage>
</organism>
<reference evidence="1 2" key="1">
    <citation type="submission" date="2014-04" db="EMBL/GenBank/DDBJ databases">
        <authorList>
            <consortium name="DOE Joint Genome Institute"/>
            <person name="Kuo A."/>
            <person name="Kohler A."/>
            <person name="Nagy L.G."/>
            <person name="Floudas D."/>
            <person name="Copeland A."/>
            <person name="Barry K.W."/>
            <person name="Cichocki N."/>
            <person name="Veneault-Fourrey C."/>
            <person name="LaButti K."/>
            <person name="Lindquist E.A."/>
            <person name="Lipzen A."/>
            <person name="Lundell T."/>
            <person name="Morin E."/>
            <person name="Murat C."/>
            <person name="Sun H."/>
            <person name="Tunlid A."/>
            <person name="Henrissat B."/>
            <person name="Grigoriev I.V."/>
            <person name="Hibbett D.S."/>
            <person name="Martin F."/>
            <person name="Nordberg H.P."/>
            <person name="Cantor M.N."/>
            <person name="Hua S.X."/>
        </authorList>
    </citation>
    <scope>NUCLEOTIDE SEQUENCE [LARGE SCALE GENOMIC DNA]</scope>
    <source>
        <strain evidence="1 2">LaAM-08-1</strain>
    </source>
</reference>
<dbReference type="AlphaFoldDB" id="A0A0C9WNX8"/>
<proteinExistence type="predicted"/>
<reference evidence="2" key="2">
    <citation type="submission" date="2015-01" db="EMBL/GenBank/DDBJ databases">
        <title>Evolutionary Origins and Diversification of the Mycorrhizal Mutualists.</title>
        <authorList>
            <consortium name="DOE Joint Genome Institute"/>
            <consortium name="Mycorrhizal Genomics Consortium"/>
            <person name="Kohler A."/>
            <person name="Kuo A."/>
            <person name="Nagy L.G."/>
            <person name="Floudas D."/>
            <person name="Copeland A."/>
            <person name="Barry K.W."/>
            <person name="Cichocki N."/>
            <person name="Veneault-Fourrey C."/>
            <person name="LaButti K."/>
            <person name="Lindquist E.A."/>
            <person name="Lipzen A."/>
            <person name="Lundell T."/>
            <person name="Morin E."/>
            <person name="Murat C."/>
            <person name="Riley R."/>
            <person name="Ohm R."/>
            <person name="Sun H."/>
            <person name="Tunlid A."/>
            <person name="Henrissat B."/>
            <person name="Grigoriev I.V."/>
            <person name="Hibbett D.S."/>
            <person name="Martin F."/>
        </authorList>
    </citation>
    <scope>NUCLEOTIDE SEQUENCE [LARGE SCALE GENOMIC DNA]</scope>
    <source>
        <strain evidence="2">LaAM-08-1</strain>
    </source>
</reference>
<evidence type="ECO:0000313" key="1">
    <source>
        <dbReference type="EMBL" id="KIJ99449.1"/>
    </source>
</evidence>
<dbReference type="EMBL" id="KN838647">
    <property type="protein sequence ID" value="KIJ99449.1"/>
    <property type="molecule type" value="Genomic_DNA"/>
</dbReference>
<accession>A0A0C9WNX8</accession>